<organism evidence="2 3">
    <name type="scientific">Dyella choica</name>
    <dbReference type="NCBI Taxonomy" id="1927959"/>
    <lineage>
        <taxon>Bacteria</taxon>
        <taxon>Pseudomonadati</taxon>
        <taxon>Pseudomonadota</taxon>
        <taxon>Gammaproteobacteria</taxon>
        <taxon>Lysobacterales</taxon>
        <taxon>Rhodanobacteraceae</taxon>
        <taxon>Dyella</taxon>
    </lineage>
</organism>
<dbReference type="Proteomes" id="UP000274358">
    <property type="component" value="Unassembled WGS sequence"/>
</dbReference>
<gene>
    <name evidence="2" type="ORF">EKH80_11135</name>
</gene>
<evidence type="ECO:0000256" key="1">
    <source>
        <dbReference type="SAM" id="SignalP"/>
    </source>
</evidence>
<name>A0A3S0S9V5_9GAMM</name>
<comment type="caution">
    <text evidence="2">The sequence shown here is derived from an EMBL/GenBank/DDBJ whole genome shotgun (WGS) entry which is preliminary data.</text>
</comment>
<evidence type="ECO:0000313" key="3">
    <source>
        <dbReference type="Proteomes" id="UP000274358"/>
    </source>
</evidence>
<reference evidence="2 3" key="1">
    <citation type="submission" date="2018-12" db="EMBL/GenBank/DDBJ databases">
        <title>Dyella dinghuensis sp. nov. DHOA06 and Dyella choica sp. nov. 4M-K27, isolated from forest soil.</title>
        <authorList>
            <person name="Qiu L.-H."/>
            <person name="Gao Z.-H."/>
        </authorList>
    </citation>
    <scope>NUCLEOTIDE SEQUENCE [LARGE SCALE GENOMIC DNA]</scope>
    <source>
        <strain evidence="2 3">4M-K27</strain>
    </source>
</reference>
<protein>
    <submittedName>
        <fullName evidence="2">Uncharacterized protein</fullName>
    </submittedName>
</protein>
<proteinExistence type="predicted"/>
<keyword evidence="3" id="KW-1185">Reference proteome</keyword>
<evidence type="ECO:0000313" key="2">
    <source>
        <dbReference type="EMBL" id="RUL75278.1"/>
    </source>
</evidence>
<dbReference type="RefSeq" id="WP_126684837.1">
    <property type="nucleotide sequence ID" value="NZ_RYYV01000007.1"/>
</dbReference>
<dbReference type="EMBL" id="RYYV01000007">
    <property type="protein sequence ID" value="RUL75278.1"/>
    <property type="molecule type" value="Genomic_DNA"/>
</dbReference>
<feature type="signal peptide" evidence="1">
    <location>
        <begin position="1"/>
        <end position="24"/>
    </location>
</feature>
<accession>A0A3S0S9V5</accession>
<feature type="chain" id="PRO_5018665851" evidence="1">
    <location>
        <begin position="25"/>
        <end position="130"/>
    </location>
</feature>
<dbReference type="OrthoDB" id="7096837at2"/>
<dbReference type="AlphaFoldDB" id="A0A3S0S9V5"/>
<keyword evidence="1" id="KW-0732">Signal</keyword>
<sequence>MIFVRSATIFAGLCALFASDYAFAGWECRNKDSFEGGRRHVYGLGFGVADYQPRIQFDDQKYGDWSKLSSAHGVDTPRGMVMLAIALTAYSTQAQVRTRCGVFFNSSDGRNYYADIQGFTITDDGGIPDN</sequence>